<keyword evidence="8" id="KW-1015">Disulfide bond</keyword>
<gene>
    <name evidence="16" type="primary">il6st</name>
</gene>
<dbReference type="SMART" id="SM00060">
    <property type="entry name" value="FN3"/>
    <property type="match status" value="2"/>
</dbReference>
<feature type="chain" id="PRO_5025436248" description="Fibronectin type-III domain-containing protein" evidence="14">
    <location>
        <begin position="19"/>
        <end position="769"/>
    </location>
</feature>
<comment type="subcellular location">
    <subcellularLocation>
        <location evidence="1">Membrane</location>
        <topology evidence="1">Single-pass type I membrane protein</topology>
    </subcellularLocation>
</comment>
<keyword evidence="9" id="KW-0675">Receptor</keyword>
<keyword evidence="10" id="KW-0325">Glycoprotein</keyword>
<comment type="similarity">
    <text evidence="2">Belongs to the type I cytokine receptor family. Type 2 subfamily.</text>
</comment>
<dbReference type="InterPro" id="IPR013783">
    <property type="entry name" value="Ig-like_fold"/>
</dbReference>
<dbReference type="SUPFAM" id="SSF48726">
    <property type="entry name" value="Immunoglobulin"/>
    <property type="match status" value="1"/>
</dbReference>
<name>A0A672FEV8_SALFA</name>
<evidence type="ECO:0000259" key="15">
    <source>
        <dbReference type="PROSITE" id="PS50853"/>
    </source>
</evidence>
<dbReference type="AlphaFoldDB" id="A0A672FEV8"/>
<evidence type="ECO:0000256" key="10">
    <source>
        <dbReference type="ARBA" id="ARBA00023180"/>
    </source>
</evidence>
<evidence type="ECO:0000256" key="5">
    <source>
        <dbReference type="ARBA" id="ARBA00022737"/>
    </source>
</evidence>
<protein>
    <recommendedName>
        <fullName evidence="15">Fibronectin type-III domain-containing protein</fullName>
    </recommendedName>
</protein>
<evidence type="ECO:0000256" key="3">
    <source>
        <dbReference type="ARBA" id="ARBA00022692"/>
    </source>
</evidence>
<keyword evidence="5" id="KW-0677">Repeat</keyword>
<feature type="region of interest" description="Disordered" evidence="12">
    <location>
        <begin position="675"/>
        <end position="711"/>
    </location>
</feature>
<feature type="region of interest" description="Disordered" evidence="12">
    <location>
        <begin position="634"/>
        <end position="661"/>
    </location>
</feature>
<keyword evidence="4 14" id="KW-0732">Signal</keyword>
<dbReference type="PANTHER" id="PTHR48423:SF1">
    <property type="entry name" value="INTERLEUKIN-27 RECEPTOR SUBUNIT ALPHA"/>
    <property type="match status" value="1"/>
</dbReference>
<dbReference type="Gene3D" id="2.60.40.10">
    <property type="entry name" value="Immunoglobulins"/>
    <property type="match status" value="5"/>
</dbReference>
<dbReference type="Pfam" id="PF00041">
    <property type="entry name" value="fn3"/>
    <property type="match status" value="1"/>
</dbReference>
<evidence type="ECO:0000256" key="11">
    <source>
        <dbReference type="ARBA" id="ARBA00023319"/>
    </source>
</evidence>
<evidence type="ECO:0000256" key="2">
    <source>
        <dbReference type="ARBA" id="ARBA00008921"/>
    </source>
</evidence>
<feature type="domain" description="Fibronectin type-III" evidence="15">
    <location>
        <begin position="167"/>
        <end position="268"/>
    </location>
</feature>
<dbReference type="Pfam" id="PF06328">
    <property type="entry name" value="Lep_receptor_Ig"/>
    <property type="match status" value="1"/>
</dbReference>
<evidence type="ECO:0000256" key="7">
    <source>
        <dbReference type="ARBA" id="ARBA00023136"/>
    </source>
</evidence>
<evidence type="ECO:0000256" key="13">
    <source>
        <dbReference type="SAM" id="Phobius"/>
    </source>
</evidence>
<reference evidence="16" key="1">
    <citation type="submission" date="2025-08" db="UniProtKB">
        <authorList>
            <consortium name="Ensembl"/>
        </authorList>
    </citation>
    <scope>IDENTIFICATION</scope>
</reference>
<keyword evidence="3 13" id="KW-0812">Transmembrane</keyword>
<dbReference type="InterPro" id="IPR010457">
    <property type="entry name" value="IgC2-like_lig-bd"/>
</dbReference>
<keyword evidence="17" id="KW-1185">Reference proteome</keyword>
<feature type="region of interest" description="Disordered" evidence="12">
    <location>
        <begin position="745"/>
        <end position="769"/>
    </location>
</feature>
<dbReference type="InterPro" id="IPR052672">
    <property type="entry name" value="Type1_Cytokine_Rcpt_Type2"/>
</dbReference>
<dbReference type="GO" id="GO:0004896">
    <property type="term" value="F:cytokine receptor activity"/>
    <property type="evidence" value="ECO:0007669"/>
    <property type="project" value="InterPro"/>
</dbReference>
<dbReference type="InterPro" id="IPR036179">
    <property type="entry name" value="Ig-like_dom_sf"/>
</dbReference>
<evidence type="ECO:0000256" key="6">
    <source>
        <dbReference type="ARBA" id="ARBA00022989"/>
    </source>
</evidence>
<feature type="signal peptide" evidence="14">
    <location>
        <begin position="1"/>
        <end position="18"/>
    </location>
</feature>
<organism evidence="16 17">
    <name type="scientific">Salarias fasciatus</name>
    <name type="common">Jewelled blenny</name>
    <name type="synonym">Blennius fasciatus</name>
    <dbReference type="NCBI Taxonomy" id="181472"/>
    <lineage>
        <taxon>Eukaryota</taxon>
        <taxon>Metazoa</taxon>
        <taxon>Chordata</taxon>
        <taxon>Craniata</taxon>
        <taxon>Vertebrata</taxon>
        <taxon>Euteleostomi</taxon>
        <taxon>Actinopterygii</taxon>
        <taxon>Neopterygii</taxon>
        <taxon>Teleostei</taxon>
        <taxon>Neoteleostei</taxon>
        <taxon>Acanthomorphata</taxon>
        <taxon>Ovalentaria</taxon>
        <taxon>Blenniimorphae</taxon>
        <taxon>Blenniiformes</taxon>
        <taxon>Blennioidei</taxon>
        <taxon>Blenniidae</taxon>
        <taxon>Salariinae</taxon>
        <taxon>Salarias</taxon>
    </lineage>
</organism>
<dbReference type="Proteomes" id="UP000472267">
    <property type="component" value="Unassembled WGS sequence"/>
</dbReference>
<evidence type="ECO:0000313" key="16">
    <source>
        <dbReference type="Ensembl" id="ENSSFAP00005002915.1"/>
    </source>
</evidence>
<proteinExistence type="inferred from homology"/>
<evidence type="ECO:0000256" key="8">
    <source>
        <dbReference type="ARBA" id="ARBA00023157"/>
    </source>
</evidence>
<accession>A0A672FEV8</accession>
<dbReference type="InterPro" id="IPR036116">
    <property type="entry name" value="FN3_sf"/>
</dbReference>
<evidence type="ECO:0000256" key="4">
    <source>
        <dbReference type="ARBA" id="ARBA00022729"/>
    </source>
</evidence>
<keyword evidence="11" id="KW-0393">Immunoglobulin domain</keyword>
<dbReference type="InterPro" id="IPR003529">
    <property type="entry name" value="Hematopoietin_rcpt_Gp130_CS"/>
</dbReference>
<evidence type="ECO:0000256" key="1">
    <source>
        <dbReference type="ARBA" id="ARBA00004479"/>
    </source>
</evidence>
<feature type="transmembrane region" description="Helical" evidence="13">
    <location>
        <begin position="536"/>
        <end position="557"/>
    </location>
</feature>
<dbReference type="InterPro" id="IPR003961">
    <property type="entry name" value="FN3_dom"/>
</dbReference>
<evidence type="ECO:0000256" key="9">
    <source>
        <dbReference type="ARBA" id="ARBA00023170"/>
    </source>
</evidence>
<dbReference type="GO" id="GO:0005886">
    <property type="term" value="C:plasma membrane"/>
    <property type="evidence" value="ECO:0007669"/>
    <property type="project" value="UniProtKB-ARBA"/>
</dbReference>
<dbReference type="PROSITE" id="PS50853">
    <property type="entry name" value="FN3"/>
    <property type="match status" value="1"/>
</dbReference>
<dbReference type="Ensembl" id="ENSSFAT00005003150.1">
    <property type="protein sequence ID" value="ENSSFAP00005002915.1"/>
    <property type="gene ID" value="ENSSFAG00005002033.1"/>
</dbReference>
<reference evidence="16" key="2">
    <citation type="submission" date="2025-09" db="UniProtKB">
        <authorList>
            <consortium name="Ensembl"/>
        </authorList>
    </citation>
    <scope>IDENTIFICATION</scope>
</reference>
<evidence type="ECO:0000256" key="14">
    <source>
        <dbReference type="SAM" id="SignalP"/>
    </source>
</evidence>
<keyword evidence="7 13" id="KW-0472">Membrane</keyword>
<sequence>MFQLFLLPFLAPVLHVTGVHYHLITSPQPSVLEIGTNFTATCSIVDTTEVTADDLYWNLTKTTVPRAQYTKVNSSALNVTIAIREDTPNYLFCFCKKRSEYVRLNEHRFQHGIFLKTGYPPDKPENLSCVAVQEKSQISTLTCEWETRGRSTTLVPTSQKLFVKYIPPSNVQAISEKNFSTSLLINWTEPMPKVYLSLKYEIRFCRRGASDWTYVPLGDVSHDVQSFRLQKLEPDTVYMSQVRCKYFKEDQGYWSEWSANATQRTPEDRPSGKPDLWRIITDHGRNGREVEIVCKDPRPANGRITRFNVRIQDERAQSGSEGGEWESVAVNGSEGDRPEAVVLKTISLPENKFVKVHATADNSVGTSLKALMGIPKKTNELDLVQGLRVWRQEGKLQVAWKLPHNRTVTEYVVEWTDGDRRDWQRESRLTTTHTAIRGSLEVGVCYRVSVYPIYSGWVGKAAHAEAFLEENGRNLSLCSSAGVPLQANATSYTLNSLSPDTHYTAWIQASSGRGLKNGSSTNFITQKYAPGEIEGIVVGVSLGVIFVFLLSMLLCIYKRDVIKDNFWPEIPNPGESTIGTWSPDYSLKAETPKESCLSGISVLDMDMCDAKCVFEEDKASLALKKDKYLSEEHSSGIGGSSCMSSPRQSVSDSDEGGDVADTTASTVQYSSVVASSGYKGQTPGPQAQPAVFSRSESTQPLLDSEENPDVAPECGRAARRLAGPPAMELQDVVEPLDFCPLEEDAEAAPPAAPASSYMPQLGGYRPQCQ</sequence>
<dbReference type="SUPFAM" id="SSF49265">
    <property type="entry name" value="Fibronectin type III"/>
    <property type="match status" value="4"/>
</dbReference>
<dbReference type="PANTHER" id="PTHR48423">
    <property type="entry name" value="INTERLEUKIN-27 RECEPTOR SUBUNIT ALPHA"/>
    <property type="match status" value="1"/>
</dbReference>
<evidence type="ECO:0000313" key="17">
    <source>
        <dbReference type="Proteomes" id="UP000472267"/>
    </source>
</evidence>
<evidence type="ECO:0000256" key="12">
    <source>
        <dbReference type="SAM" id="MobiDB-lite"/>
    </source>
</evidence>
<keyword evidence="6 13" id="KW-1133">Transmembrane helix</keyword>
<dbReference type="CDD" id="cd00063">
    <property type="entry name" value="FN3"/>
    <property type="match status" value="2"/>
</dbReference>
<dbReference type="PROSITE" id="PS01353">
    <property type="entry name" value="HEMATOPO_REC_L_F2"/>
    <property type="match status" value="1"/>
</dbReference>